<evidence type="ECO:0000259" key="9">
    <source>
        <dbReference type="Pfam" id="PF08669"/>
    </source>
</evidence>
<dbReference type="GO" id="GO:0004047">
    <property type="term" value="F:aminomethyltransferase activity"/>
    <property type="evidence" value="ECO:0007669"/>
    <property type="project" value="UniProtKB-EC"/>
</dbReference>
<organism evidence="10 11">
    <name type="scientific">Lentisphaera araneosa HTCC2155</name>
    <dbReference type="NCBI Taxonomy" id="313628"/>
    <lineage>
        <taxon>Bacteria</taxon>
        <taxon>Pseudomonadati</taxon>
        <taxon>Lentisphaerota</taxon>
        <taxon>Lentisphaeria</taxon>
        <taxon>Lentisphaerales</taxon>
        <taxon>Lentisphaeraceae</taxon>
        <taxon>Lentisphaera</taxon>
    </lineage>
</organism>
<dbReference type="NCBIfam" id="TIGR00528">
    <property type="entry name" value="gcvT"/>
    <property type="match status" value="1"/>
</dbReference>
<dbReference type="AlphaFoldDB" id="A6DI53"/>
<dbReference type="PANTHER" id="PTHR43757">
    <property type="entry name" value="AMINOMETHYLTRANSFERASE"/>
    <property type="match status" value="1"/>
</dbReference>
<dbReference type="Pfam" id="PF08669">
    <property type="entry name" value="GCV_T_C"/>
    <property type="match status" value="1"/>
</dbReference>
<dbReference type="Gene3D" id="2.40.30.110">
    <property type="entry name" value="Aminomethyltransferase beta-barrel domains"/>
    <property type="match status" value="1"/>
</dbReference>
<dbReference type="GO" id="GO:0006546">
    <property type="term" value="P:glycine catabolic process"/>
    <property type="evidence" value="ECO:0007669"/>
    <property type="project" value="InterPro"/>
</dbReference>
<feature type="domain" description="Aminomethyltransferase C-terminal" evidence="9">
    <location>
        <begin position="282"/>
        <end position="358"/>
    </location>
</feature>
<gene>
    <name evidence="10" type="ORF">LNTAR_09059</name>
</gene>
<dbReference type="Pfam" id="PF01571">
    <property type="entry name" value="GCV_T"/>
    <property type="match status" value="1"/>
</dbReference>
<dbReference type="NCBIfam" id="NF001567">
    <property type="entry name" value="PRK00389.1"/>
    <property type="match status" value="1"/>
</dbReference>
<evidence type="ECO:0000313" key="11">
    <source>
        <dbReference type="Proteomes" id="UP000004947"/>
    </source>
</evidence>
<evidence type="ECO:0000256" key="5">
    <source>
        <dbReference type="ARBA" id="ARBA00031395"/>
    </source>
</evidence>
<comment type="catalytic activity">
    <reaction evidence="6">
        <text>N(6)-[(R)-S(8)-aminomethyldihydrolipoyl]-L-lysyl-[protein] + (6S)-5,6,7,8-tetrahydrofolate = N(6)-[(R)-dihydrolipoyl]-L-lysyl-[protein] + (6R)-5,10-methylene-5,6,7,8-tetrahydrofolate + NH4(+)</text>
        <dbReference type="Rhea" id="RHEA:16945"/>
        <dbReference type="Rhea" id="RHEA-COMP:10475"/>
        <dbReference type="Rhea" id="RHEA-COMP:10492"/>
        <dbReference type="ChEBI" id="CHEBI:15636"/>
        <dbReference type="ChEBI" id="CHEBI:28938"/>
        <dbReference type="ChEBI" id="CHEBI:57453"/>
        <dbReference type="ChEBI" id="CHEBI:83100"/>
        <dbReference type="ChEBI" id="CHEBI:83143"/>
        <dbReference type="EC" id="2.1.2.10"/>
    </reaction>
</comment>
<dbReference type="EC" id="2.1.2.10" evidence="2"/>
<dbReference type="EMBL" id="ABCK01000004">
    <property type="protein sequence ID" value="EDM28707.1"/>
    <property type="molecule type" value="Genomic_DNA"/>
</dbReference>
<dbReference type="InterPro" id="IPR029043">
    <property type="entry name" value="GcvT/YgfZ_C"/>
</dbReference>
<evidence type="ECO:0000256" key="7">
    <source>
        <dbReference type="PIRSR" id="PIRSR006487-1"/>
    </source>
</evidence>
<dbReference type="RefSeq" id="WP_007277584.1">
    <property type="nucleotide sequence ID" value="NZ_ABCK01000004.1"/>
</dbReference>
<evidence type="ECO:0000259" key="8">
    <source>
        <dbReference type="Pfam" id="PF01571"/>
    </source>
</evidence>
<keyword evidence="3" id="KW-0032">Aminotransferase</keyword>
<evidence type="ECO:0000256" key="4">
    <source>
        <dbReference type="ARBA" id="ARBA00022679"/>
    </source>
</evidence>
<dbReference type="InterPro" id="IPR013977">
    <property type="entry name" value="GcvT_C"/>
</dbReference>
<dbReference type="PANTHER" id="PTHR43757:SF2">
    <property type="entry name" value="AMINOMETHYLTRANSFERASE, MITOCHONDRIAL"/>
    <property type="match status" value="1"/>
</dbReference>
<dbReference type="GO" id="GO:0005960">
    <property type="term" value="C:glycine cleavage complex"/>
    <property type="evidence" value="ECO:0007669"/>
    <property type="project" value="InterPro"/>
</dbReference>
<evidence type="ECO:0000313" key="10">
    <source>
        <dbReference type="EMBL" id="EDM28707.1"/>
    </source>
</evidence>
<dbReference type="SUPFAM" id="SSF103025">
    <property type="entry name" value="Folate-binding domain"/>
    <property type="match status" value="1"/>
</dbReference>
<dbReference type="Gene3D" id="3.30.1360.120">
    <property type="entry name" value="Probable tRNA modification gtpase trme, domain 1"/>
    <property type="match status" value="1"/>
</dbReference>
<dbReference type="PIRSF" id="PIRSF006487">
    <property type="entry name" value="GcvT"/>
    <property type="match status" value="1"/>
</dbReference>
<dbReference type="FunFam" id="3.30.70.1400:FF:000001">
    <property type="entry name" value="Aminomethyltransferase"/>
    <property type="match status" value="1"/>
</dbReference>
<evidence type="ECO:0000256" key="3">
    <source>
        <dbReference type="ARBA" id="ARBA00022576"/>
    </source>
</evidence>
<sequence length="358" mass="39292">MSEAIKTALYDNHKKHGGRIVDFAGWALPVQYDSIIKEHQAVRENSGVFDCSHMGQFFVSGPDASRFVNYMISNNLDKIEGGRGLYTGLLYENGTFVDDIIVYKKAEDNIFMVVNAANVDKDFAWLSEKLKESNFDAQIVNRSDEYSLLAVQGPQAPEKLNQLFPGLYDQLKTFGHCDIGFAGESGLMCRTGYTGEVGVELIVKNAVAGELFDSLIEIGVKACGLGSRDSLRLEKGFSLYGHEINDQTNALEAGLGWVCDLNKVNFIGKEALEKIKAEGTSRKLIGFKANVRPIPRDGDTLLDSEGNEIGFVTSGTMSKALDCGIGLAYISKAYSGDTVQVQTRRKLMEVEICGRTFV</sequence>
<reference evidence="10 11" key="1">
    <citation type="journal article" date="2010" name="J. Bacteriol.">
        <title>Genome sequence of Lentisphaera araneosa HTCC2155T, the type species of the order Lentisphaerales in the phylum Lentisphaerae.</title>
        <authorList>
            <person name="Thrash J.C."/>
            <person name="Cho J.C."/>
            <person name="Vergin K.L."/>
            <person name="Morris R.M."/>
            <person name="Giovannoni S.J."/>
        </authorList>
    </citation>
    <scope>NUCLEOTIDE SEQUENCE [LARGE SCALE GENOMIC DNA]</scope>
    <source>
        <strain evidence="10 11">HTCC2155</strain>
    </source>
</reference>
<dbReference type="InterPro" id="IPR006223">
    <property type="entry name" value="GcvT"/>
</dbReference>
<keyword evidence="4" id="KW-0808">Transferase</keyword>
<dbReference type="OrthoDB" id="9774591at2"/>
<dbReference type="STRING" id="313628.LNTAR_09059"/>
<accession>A6DI53</accession>
<name>A6DI53_9BACT</name>
<dbReference type="InterPro" id="IPR006222">
    <property type="entry name" value="GCVT_N"/>
</dbReference>
<evidence type="ECO:0000256" key="2">
    <source>
        <dbReference type="ARBA" id="ARBA00012616"/>
    </source>
</evidence>
<dbReference type="SUPFAM" id="SSF101790">
    <property type="entry name" value="Aminomethyltransferase beta-barrel domain"/>
    <property type="match status" value="1"/>
</dbReference>
<keyword evidence="11" id="KW-1185">Reference proteome</keyword>
<comment type="caution">
    <text evidence="10">The sequence shown here is derived from an EMBL/GenBank/DDBJ whole genome shotgun (WGS) entry which is preliminary data.</text>
</comment>
<dbReference type="Gene3D" id="3.30.70.1400">
    <property type="entry name" value="Aminomethyltransferase beta-barrel domains"/>
    <property type="match status" value="1"/>
</dbReference>
<proteinExistence type="inferred from homology"/>
<evidence type="ECO:0000256" key="1">
    <source>
        <dbReference type="ARBA" id="ARBA00008609"/>
    </source>
</evidence>
<dbReference type="InterPro" id="IPR027266">
    <property type="entry name" value="TrmE/GcvT-like"/>
</dbReference>
<feature type="domain" description="GCVT N-terminal" evidence="8">
    <location>
        <begin position="9"/>
        <end position="263"/>
    </location>
</feature>
<evidence type="ECO:0000256" key="6">
    <source>
        <dbReference type="ARBA" id="ARBA00047665"/>
    </source>
</evidence>
<protein>
    <recommendedName>
        <fullName evidence="2">aminomethyltransferase</fullName>
        <ecNumber evidence="2">2.1.2.10</ecNumber>
    </recommendedName>
    <alternativeName>
        <fullName evidence="5">Glycine cleavage system T protein</fullName>
    </alternativeName>
</protein>
<dbReference type="Gene3D" id="4.10.1250.10">
    <property type="entry name" value="Aminomethyltransferase fragment"/>
    <property type="match status" value="1"/>
</dbReference>
<feature type="binding site" evidence="7">
    <location>
        <position position="200"/>
    </location>
    <ligand>
        <name>substrate</name>
    </ligand>
</feature>
<dbReference type="GO" id="GO:0008483">
    <property type="term" value="F:transaminase activity"/>
    <property type="evidence" value="ECO:0007669"/>
    <property type="project" value="UniProtKB-KW"/>
</dbReference>
<dbReference type="InterPro" id="IPR028896">
    <property type="entry name" value="GcvT/YgfZ/DmdA"/>
</dbReference>
<dbReference type="GO" id="GO:0005829">
    <property type="term" value="C:cytosol"/>
    <property type="evidence" value="ECO:0007669"/>
    <property type="project" value="TreeGrafter"/>
</dbReference>
<dbReference type="Proteomes" id="UP000004947">
    <property type="component" value="Unassembled WGS sequence"/>
</dbReference>
<comment type="similarity">
    <text evidence="1">Belongs to the GcvT family.</text>
</comment>
<dbReference type="eggNOG" id="COG0404">
    <property type="taxonomic scope" value="Bacteria"/>
</dbReference>